<dbReference type="OrthoDB" id="295066at2759"/>
<feature type="coiled-coil region" evidence="1">
    <location>
        <begin position="170"/>
        <end position="202"/>
    </location>
</feature>
<dbReference type="OMA" id="AQFIMII"/>
<evidence type="ECO:0000313" key="2">
    <source>
        <dbReference type="EMBL" id="CAK74867.1"/>
    </source>
</evidence>
<dbReference type="GeneID" id="5028049"/>
<evidence type="ECO:0008006" key="4">
    <source>
        <dbReference type="Google" id="ProtNLM"/>
    </source>
</evidence>
<dbReference type="AlphaFoldDB" id="A0CVQ0"/>
<protein>
    <recommendedName>
        <fullName evidence="4">B box-type domain-containing protein</fullName>
    </recommendedName>
</protein>
<keyword evidence="1" id="KW-0175">Coiled coil</keyword>
<reference evidence="2 3" key="1">
    <citation type="journal article" date="2006" name="Nature">
        <title>Global trends of whole-genome duplications revealed by the ciliate Paramecium tetraurelia.</title>
        <authorList>
            <consortium name="Genoscope"/>
            <person name="Aury J.-M."/>
            <person name="Jaillon O."/>
            <person name="Duret L."/>
            <person name="Noel B."/>
            <person name="Jubin C."/>
            <person name="Porcel B.M."/>
            <person name="Segurens B."/>
            <person name="Daubin V."/>
            <person name="Anthouard V."/>
            <person name="Aiach N."/>
            <person name="Arnaiz O."/>
            <person name="Billaut A."/>
            <person name="Beisson J."/>
            <person name="Blanc I."/>
            <person name="Bouhouche K."/>
            <person name="Camara F."/>
            <person name="Duharcourt S."/>
            <person name="Guigo R."/>
            <person name="Gogendeau D."/>
            <person name="Katinka M."/>
            <person name="Keller A.-M."/>
            <person name="Kissmehl R."/>
            <person name="Klotz C."/>
            <person name="Koll F."/>
            <person name="Le Moue A."/>
            <person name="Lepere C."/>
            <person name="Malinsky S."/>
            <person name="Nowacki M."/>
            <person name="Nowak J.K."/>
            <person name="Plattner H."/>
            <person name="Poulain J."/>
            <person name="Ruiz F."/>
            <person name="Serrano V."/>
            <person name="Zagulski M."/>
            <person name="Dessen P."/>
            <person name="Betermier M."/>
            <person name="Weissenbach J."/>
            <person name="Scarpelli C."/>
            <person name="Schachter V."/>
            <person name="Sperling L."/>
            <person name="Meyer E."/>
            <person name="Cohen J."/>
            <person name="Wincker P."/>
        </authorList>
    </citation>
    <scope>NUCLEOTIDE SEQUENCE [LARGE SCALE GENOMIC DNA]</scope>
    <source>
        <strain evidence="2 3">Stock d4-2</strain>
    </source>
</reference>
<gene>
    <name evidence="2" type="ORF">GSPATT00011035001</name>
</gene>
<dbReference type="KEGG" id="ptm:GSPATT00011035001"/>
<dbReference type="HOGENOM" id="CLU_768272_0_0_1"/>
<dbReference type="RefSeq" id="XP_001442264.1">
    <property type="nucleotide sequence ID" value="XM_001442227.1"/>
</dbReference>
<dbReference type="InParanoid" id="A0CVQ0"/>
<name>A0CVQ0_PARTE</name>
<evidence type="ECO:0000313" key="3">
    <source>
        <dbReference type="Proteomes" id="UP000000600"/>
    </source>
</evidence>
<sequence>MSQLTTNKGNIYDENAMTDQKGKIKSQTLQVFVSPNEQPTLLSQNFVYDGFNTPKIPCLYHKGNILTNFCSCIHCLLPLCPQCVEEHIIKHKVEQTANKIECLENVLNTVYKNIVQESLNIILIQIANFFAKSYFDLKNNVDSMTFATDNTINKLLDIQTRIIRVVEQFFKSLINDVQNKQKKNQQNQEKDAESLKQLVQQRWSSHVTFLETLNSESSMTSVIQFFGTSLIEDNQKYFNILDEYSNRFEQITSDIIFHQEKAQFIMIISYRIEIAAHLSHIIKIRHNDVPEFIKIHTLPSPNISDAVSFHSKAPSHIKPSQPLYPSIQQSAFTPPQHVITGATRILDSGTFYTDKRYTDSLNRLPQYQMR</sequence>
<organism evidence="2 3">
    <name type="scientific">Paramecium tetraurelia</name>
    <dbReference type="NCBI Taxonomy" id="5888"/>
    <lineage>
        <taxon>Eukaryota</taxon>
        <taxon>Sar</taxon>
        <taxon>Alveolata</taxon>
        <taxon>Ciliophora</taxon>
        <taxon>Intramacronucleata</taxon>
        <taxon>Oligohymenophorea</taxon>
        <taxon>Peniculida</taxon>
        <taxon>Parameciidae</taxon>
        <taxon>Paramecium</taxon>
    </lineage>
</organism>
<keyword evidence="3" id="KW-1185">Reference proteome</keyword>
<dbReference type="Proteomes" id="UP000000600">
    <property type="component" value="Unassembled WGS sequence"/>
</dbReference>
<accession>A0CVQ0</accession>
<dbReference type="EMBL" id="CT868196">
    <property type="protein sequence ID" value="CAK74867.1"/>
    <property type="molecule type" value="Genomic_DNA"/>
</dbReference>
<proteinExistence type="predicted"/>
<evidence type="ECO:0000256" key="1">
    <source>
        <dbReference type="SAM" id="Coils"/>
    </source>
</evidence>